<dbReference type="PANTHER" id="PTHR45138">
    <property type="entry name" value="REGULATORY COMPONENTS OF SENSORY TRANSDUCTION SYSTEM"/>
    <property type="match status" value="1"/>
</dbReference>
<dbReference type="SUPFAM" id="SSF55073">
    <property type="entry name" value="Nucleotide cyclase"/>
    <property type="match status" value="1"/>
</dbReference>
<dbReference type="PROSITE" id="PS50887">
    <property type="entry name" value="GGDEF"/>
    <property type="match status" value="1"/>
</dbReference>
<evidence type="ECO:0000313" key="6">
    <source>
        <dbReference type="EMBL" id="MDQ9070573.1"/>
    </source>
</evidence>
<keyword evidence="4" id="KW-1133">Transmembrane helix</keyword>
<keyword evidence="6" id="KW-0808">Transferase</keyword>
<dbReference type="InterPro" id="IPR000160">
    <property type="entry name" value="GGDEF_dom"/>
</dbReference>
<keyword evidence="4" id="KW-0472">Membrane</keyword>
<feature type="transmembrane region" description="Helical" evidence="4">
    <location>
        <begin position="96"/>
        <end position="114"/>
    </location>
</feature>
<dbReference type="Pfam" id="PF00990">
    <property type="entry name" value="GGDEF"/>
    <property type="match status" value="1"/>
</dbReference>
<sequence>MNPFLKLMDQRIDQLFSDHRILNWNPIKKSIFVFAFFIFIKILWILWKGVIYFTPEYHPFIHLPAMLYQLRIELIEIGVAFALIILGFFCIDQRKFYHIAPYFTVQIFGLAQLYDAYMSGIFSASTIVNAACYLFVGLILFNSRIIFSVIVSVSIVSGIIGHLTLQNQLVYAPLFNFENIGQPYYQNSLWLGTMGYFCFPVMFISLYLLNMIIKQWREREMYIAHLVQFDSLTGVYNRRKLTELLLQVDDVQHHAIIMLDLDNFKQVNDRYGHLIGDQVLITVANTIQENIRSTDILGRYGGEEFLMILKNTDEKTARMIAQRCIRALSEIDHRLAKNTTFKVTGSMGIAFIRNDTKVTEALNAADIALYQAKAQGRNRICFAENFAE</sequence>
<feature type="transmembrane region" description="Helical" evidence="4">
    <location>
        <begin position="189"/>
        <end position="209"/>
    </location>
</feature>
<proteinExistence type="predicted"/>
<evidence type="ECO:0000313" key="7">
    <source>
        <dbReference type="Proteomes" id="UP001243195"/>
    </source>
</evidence>
<comment type="catalytic activity">
    <reaction evidence="3">
        <text>2 GTP = 3',3'-c-di-GMP + 2 diphosphate</text>
        <dbReference type="Rhea" id="RHEA:24898"/>
        <dbReference type="ChEBI" id="CHEBI:33019"/>
        <dbReference type="ChEBI" id="CHEBI:37565"/>
        <dbReference type="ChEBI" id="CHEBI:58805"/>
        <dbReference type="EC" id="2.7.7.65"/>
    </reaction>
</comment>
<dbReference type="Gene3D" id="3.30.70.270">
    <property type="match status" value="1"/>
</dbReference>
<dbReference type="FunFam" id="3.30.70.270:FF:000001">
    <property type="entry name" value="Diguanylate cyclase domain protein"/>
    <property type="match status" value="1"/>
</dbReference>
<dbReference type="GO" id="GO:0043709">
    <property type="term" value="P:cell adhesion involved in single-species biofilm formation"/>
    <property type="evidence" value="ECO:0007669"/>
    <property type="project" value="TreeGrafter"/>
</dbReference>
<keyword evidence="4" id="KW-0812">Transmembrane</keyword>
<dbReference type="InterPro" id="IPR029787">
    <property type="entry name" value="Nucleotide_cyclase"/>
</dbReference>
<keyword evidence="6" id="KW-0548">Nucleotidyltransferase</keyword>
<dbReference type="AlphaFoldDB" id="A0AAW8JH16"/>
<feature type="transmembrane region" description="Helical" evidence="4">
    <location>
        <begin position="145"/>
        <end position="165"/>
    </location>
</feature>
<evidence type="ECO:0000259" key="5">
    <source>
        <dbReference type="PROSITE" id="PS50887"/>
    </source>
</evidence>
<dbReference type="GO" id="GO:0005886">
    <property type="term" value="C:plasma membrane"/>
    <property type="evidence" value="ECO:0007669"/>
    <property type="project" value="TreeGrafter"/>
</dbReference>
<gene>
    <name evidence="6" type="ORF">RFH51_03735</name>
</gene>
<accession>A0AAW8JH16</accession>
<dbReference type="GO" id="GO:0052621">
    <property type="term" value="F:diguanylate cyclase activity"/>
    <property type="evidence" value="ECO:0007669"/>
    <property type="project" value="UniProtKB-EC"/>
</dbReference>
<feature type="transmembrane region" description="Helical" evidence="4">
    <location>
        <begin position="67"/>
        <end position="89"/>
    </location>
</feature>
<dbReference type="EC" id="2.7.7.65" evidence="2"/>
<dbReference type="InterPro" id="IPR043128">
    <property type="entry name" value="Rev_trsase/Diguanyl_cyclase"/>
</dbReference>
<protein>
    <recommendedName>
        <fullName evidence="2">diguanylate cyclase</fullName>
        <ecNumber evidence="2">2.7.7.65</ecNumber>
    </recommendedName>
</protein>
<evidence type="ECO:0000256" key="4">
    <source>
        <dbReference type="SAM" id="Phobius"/>
    </source>
</evidence>
<evidence type="ECO:0000256" key="2">
    <source>
        <dbReference type="ARBA" id="ARBA00012528"/>
    </source>
</evidence>
<evidence type="ECO:0000256" key="3">
    <source>
        <dbReference type="ARBA" id="ARBA00034247"/>
    </source>
</evidence>
<evidence type="ECO:0000256" key="1">
    <source>
        <dbReference type="ARBA" id="ARBA00001946"/>
    </source>
</evidence>
<dbReference type="EMBL" id="JAVIDA010000003">
    <property type="protein sequence ID" value="MDQ9070573.1"/>
    <property type="molecule type" value="Genomic_DNA"/>
</dbReference>
<dbReference type="InterPro" id="IPR050469">
    <property type="entry name" value="Diguanylate_Cyclase"/>
</dbReference>
<dbReference type="NCBIfam" id="TIGR00254">
    <property type="entry name" value="GGDEF"/>
    <property type="match status" value="1"/>
</dbReference>
<dbReference type="PANTHER" id="PTHR45138:SF9">
    <property type="entry name" value="DIGUANYLATE CYCLASE DGCM-RELATED"/>
    <property type="match status" value="1"/>
</dbReference>
<dbReference type="Proteomes" id="UP001243195">
    <property type="component" value="Unassembled WGS sequence"/>
</dbReference>
<dbReference type="RefSeq" id="WP_308955121.1">
    <property type="nucleotide sequence ID" value="NZ_JAVICY010000003.1"/>
</dbReference>
<feature type="domain" description="GGDEF" evidence="5">
    <location>
        <begin position="252"/>
        <end position="385"/>
    </location>
</feature>
<name>A0AAW8JH16_9GAMM</name>
<dbReference type="SMART" id="SM00267">
    <property type="entry name" value="GGDEF"/>
    <property type="match status" value="1"/>
</dbReference>
<organism evidence="6 7">
    <name type="scientific">Acinetobacter gerneri</name>
    <dbReference type="NCBI Taxonomy" id="202952"/>
    <lineage>
        <taxon>Bacteria</taxon>
        <taxon>Pseudomonadati</taxon>
        <taxon>Pseudomonadota</taxon>
        <taxon>Gammaproteobacteria</taxon>
        <taxon>Moraxellales</taxon>
        <taxon>Moraxellaceae</taxon>
        <taxon>Acinetobacter</taxon>
    </lineage>
</organism>
<reference evidence="6" key="1">
    <citation type="submission" date="2023-08" db="EMBL/GenBank/DDBJ databases">
        <title>Emergence of clinically-relevant ST2 carbapenem-resistant Acinetobacter baumannii strains in hospital sewages in Zhejiang, East of China.</title>
        <authorList>
            <person name="Kaichao C."/>
            <person name="Zhang R."/>
        </authorList>
    </citation>
    <scope>NUCLEOTIDE SEQUENCE</scope>
    <source>
        <strain evidence="6">M-SY-60</strain>
    </source>
</reference>
<comment type="cofactor">
    <cofactor evidence="1">
        <name>Mg(2+)</name>
        <dbReference type="ChEBI" id="CHEBI:18420"/>
    </cofactor>
</comment>
<dbReference type="GO" id="GO:1902201">
    <property type="term" value="P:negative regulation of bacterial-type flagellum-dependent cell motility"/>
    <property type="evidence" value="ECO:0007669"/>
    <property type="project" value="TreeGrafter"/>
</dbReference>
<feature type="transmembrane region" description="Helical" evidence="4">
    <location>
        <begin position="120"/>
        <end position="140"/>
    </location>
</feature>
<dbReference type="CDD" id="cd01949">
    <property type="entry name" value="GGDEF"/>
    <property type="match status" value="1"/>
</dbReference>
<comment type="caution">
    <text evidence="6">The sequence shown here is derived from an EMBL/GenBank/DDBJ whole genome shotgun (WGS) entry which is preliminary data.</text>
</comment>
<feature type="transmembrane region" description="Helical" evidence="4">
    <location>
        <begin position="30"/>
        <end position="47"/>
    </location>
</feature>